<protein>
    <submittedName>
        <fullName evidence="4">Uncharacterized protein</fullName>
    </submittedName>
</protein>
<comment type="similarity">
    <text evidence="1">Belongs to the mTERF family.</text>
</comment>
<dbReference type="AlphaFoldDB" id="A0A6A6N9I7"/>
<dbReference type="SMART" id="SM00733">
    <property type="entry name" value="Mterf"/>
    <property type="match status" value="7"/>
</dbReference>
<evidence type="ECO:0000256" key="2">
    <source>
        <dbReference type="ARBA" id="ARBA00022472"/>
    </source>
</evidence>
<gene>
    <name evidence="4" type="ORF">GH714_006102</name>
</gene>
<proteinExistence type="inferred from homology"/>
<keyword evidence="3" id="KW-0809">Transit peptide</keyword>
<dbReference type="GO" id="GO:0006353">
    <property type="term" value="P:DNA-templated transcription termination"/>
    <property type="evidence" value="ECO:0007669"/>
    <property type="project" value="UniProtKB-KW"/>
</dbReference>
<organism evidence="4 5">
    <name type="scientific">Hevea brasiliensis</name>
    <name type="common">Para rubber tree</name>
    <name type="synonym">Siphonia brasiliensis</name>
    <dbReference type="NCBI Taxonomy" id="3981"/>
    <lineage>
        <taxon>Eukaryota</taxon>
        <taxon>Viridiplantae</taxon>
        <taxon>Streptophyta</taxon>
        <taxon>Embryophyta</taxon>
        <taxon>Tracheophyta</taxon>
        <taxon>Spermatophyta</taxon>
        <taxon>Magnoliopsida</taxon>
        <taxon>eudicotyledons</taxon>
        <taxon>Gunneridae</taxon>
        <taxon>Pentapetalae</taxon>
        <taxon>rosids</taxon>
        <taxon>fabids</taxon>
        <taxon>Malpighiales</taxon>
        <taxon>Euphorbiaceae</taxon>
        <taxon>Crotonoideae</taxon>
        <taxon>Micrandreae</taxon>
        <taxon>Hevea</taxon>
    </lineage>
</organism>
<dbReference type="Proteomes" id="UP000467840">
    <property type="component" value="Chromosome 11"/>
</dbReference>
<keyword evidence="2" id="KW-0806">Transcription termination</keyword>
<evidence type="ECO:0000256" key="3">
    <source>
        <dbReference type="ARBA" id="ARBA00022946"/>
    </source>
</evidence>
<accession>A0A6A6N9I7</accession>
<dbReference type="Gene3D" id="1.25.70.10">
    <property type="entry name" value="Transcription termination factor 3, mitochondrial"/>
    <property type="match status" value="2"/>
</dbReference>
<comment type="caution">
    <text evidence="4">The sequence shown here is derived from an EMBL/GenBank/DDBJ whole genome shotgun (WGS) entry which is preliminary data.</text>
</comment>
<evidence type="ECO:0000256" key="1">
    <source>
        <dbReference type="ARBA" id="ARBA00007692"/>
    </source>
</evidence>
<keyword evidence="2" id="KW-0805">Transcription regulation</keyword>
<dbReference type="InterPro" id="IPR038538">
    <property type="entry name" value="MTERF_sf"/>
</dbReference>
<dbReference type="FunFam" id="1.25.70.10:FF:000001">
    <property type="entry name" value="Mitochondrial transcription termination factor-like"/>
    <property type="match status" value="1"/>
</dbReference>
<evidence type="ECO:0000313" key="5">
    <source>
        <dbReference type="Proteomes" id="UP000467840"/>
    </source>
</evidence>
<name>A0A6A6N9I7_HEVBR</name>
<dbReference type="InterPro" id="IPR003690">
    <property type="entry name" value="MTERF"/>
</dbReference>
<keyword evidence="2" id="KW-0804">Transcription</keyword>
<sequence>MTLSEKKVMGTMDVLVCKMGWQPAAVARVPVVLSYSLERRIVPRCSVVKVLLLKGLIKEDFHLSSVLIPSEKLFLESLISHKFMWINPKICQSISKRIWFETTEKPDSVLRLLSEHGFTNYQIRKIVECRPRVLLSQPEKTLLPKFEFLRSIGVSRLGISIIASRNPNLLTRSIKQHMIPLYEILKSVLVSDKKVVTALKRMRRNFWLYSLSKNLSLLRGLGVSQSSISYLLIQSPSLMCQEVGKFAEGVKKVMKLGFDPSKFIFVEAVLVFHTMTKKTWERKIEVYRRLGWSEDEIWLIFRKRPKCMSLSEKNVMGTMDFLVGKMGWQPAAVARLPIVLCYSLERRIMPRCSVIRVLLLKGLIKADVCLHSVLKLSEELFLERFVIKYQDHVPQLLDIYQRKMGLAELGFGFDDKFKI</sequence>
<dbReference type="Pfam" id="PF02536">
    <property type="entry name" value="mTERF"/>
    <property type="match status" value="2"/>
</dbReference>
<reference evidence="4 5" key="1">
    <citation type="journal article" date="2020" name="Mol. Plant">
        <title>The Chromosome-Based Rubber Tree Genome Provides New Insights into Spurge Genome Evolution and Rubber Biosynthesis.</title>
        <authorList>
            <person name="Liu J."/>
            <person name="Shi C."/>
            <person name="Shi C.C."/>
            <person name="Li W."/>
            <person name="Zhang Q.J."/>
            <person name="Zhang Y."/>
            <person name="Li K."/>
            <person name="Lu H.F."/>
            <person name="Shi C."/>
            <person name="Zhu S.T."/>
            <person name="Xiao Z.Y."/>
            <person name="Nan H."/>
            <person name="Yue Y."/>
            <person name="Zhu X.G."/>
            <person name="Wu Y."/>
            <person name="Hong X.N."/>
            <person name="Fan G.Y."/>
            <person name="Tong Y."/>
            <person name="Zhang D."/>
            <person name="Mao C.L."/>
            <person name="Liu Y.L."/>
            <person name="Hao S.J."/>
            <person name="Liu W.Q."/>
            <person name="Lv M.Q."/>
            <person name="Zhang H.B."/>
            <person name="Liu Y."/>
            <person name="Hu-Tang G.R."/>
            <person name="Wang J.P."/>
            <person name="Wang J.H."/>
            <person name="Sun Y.H."/>
            <person name="Ni S.B."/>
            <person name="Chen W.B."/>
            <person name="Zhang X.C."/>
            <person name="Jiao Y.N."/>
            <person name="Eichler E.E."/>
            <person name="Li G.H."/>
            <person name="Liu X."/>
            <person name="Gao L.Z."/>
        </authorList>
    </citation>
    <scope>NUCLEOTIDE SEQUENCE [LARGE SCALE GENOMIC DNA]</scope>
    <source>
        <strain evidence="5">cv. GT1</strain>
        <tissue evidence="4">Leaf</tissue>
    </source>
</reference>
<dbReference type="PANTHER" id="PTHR13068:SF185">
    <property type="match status" value="1"/>
</dbReference>
<dbReference type="EMBL" id="JAAGAX010000002">
    <property type="protein sequence ID" value="KAF2322057.1"/>
    <property type="molecule type" value="Genomic_DNA"/>
</dbReference>
<keyword evidence="5" id="KW-1185">Reference proteome</keyword>
<dbReference type="PANTHER" id="PTHR13068">
    <property type="entry name" value="CGI-12 PROTEIN-RELATED"/>
    <property type="match status" value="1"/>
</dbReference>
<dbReference type="GO" id="GO:0003676">
    <property type="term" value="F:nucleic acid binding"/>
    <property type="evidence" value="ECO:0007669"/>
    <property type="project" value="InterPro"/>
</dbReference>
<evidence type="ECO:0000313" key="4">
    <source>
        <dbReference type="EMBL" id="KAF2322057.1"/>
    </source>
</evidence>